<dbReference type="AlphaFoldDB" id="A0A653CJL2"/>
<dbReference type="InterPro" id="IPR013105">
    <property type="entry name" value="TPR_2"/>
</dbReference>
<feature type="repeat" description="TPR" evidence="3">
    <location>
        <begin position="435"/>
        <end position="468"/>
    </location>
</feature>
<dbReference type="InterPro" id="IPR019734">
    <property type="entry name" value="TPR_rpt"/>
</dbReference>
<dbReference type="InterPro" id="IPR011990">
    <property type="entry name" value="TPR-like_helical_dom_sf"/>
</dbReference>
<dbReference type="InterPro" id="IPR039226">
    <property type="entry name" value="Ski3/TTC37"/>
</dbReference>
<dbReference type="Gene3D" id="1.25.40.10">
    <property type="entry name" value="Tetratricopeptide repeat domain"/>
    <property type="match status" value="8"/>
</dbReference>
<dbReference type="SMART" id="SM00028">
    <property type="entry name" value="TPR"/>
    <property type="match status" value="15"/>
</dbReference>
<dbReference type="PANTHER" id="PTHR15704">
    <property type="entry name" value="SUPERKILLER 3 PROTEIN-RELATED"/>
    <property type="match status" value="1"/>
</dbReference>
<keyword evidence="2 3" id="KW-0802">TPR repeat</keyword>
<dbReference type="Pfam" id="PF07719">
    <property type="entry name" value="TPR_2"/>
    <property type="match status" value="1"/>
</dbReference>
<evidence type="ECO:0000256" key="3">
    <source>
        <dbReference type="PROSITE-ProRule" id="PRU00339"/>
    </source>
</evidence>
<evidence type="ECO:0000256" key="2">
    <source>
        <dbReference type="ARBA" id="ARBA00022803"/>
    </source>
</evidence>
<evidence type="ECO:0008006" key="6">
    <source>
        <dbReference type="Google" id="ProtNLM"/>
    </source>
</evidence>
<evidence type="ECO:0000256" key="1">
    <source>
        <dbReference type="ARBA" id="ARBA00022737"/>
    </source>
</evidence>
<feature type="repeat" description="TPR" evidence="3">
    <location>
        <begin position="539"/>
        <end position="572"/>
    </location>
</feature>
<keyword evidence="5" id="KW-1185">Reference proteome</keyword>
<feature type="repeat" description="TPR" evidence="3">
    <location>
        <begin position="573"/>
        <end position="606"/>
    </location>
</feature>
<dbReference type="PANTHER" id="PTHR15704:SF7">
    <property type="entry name" value="SUPERKILLER COMPLEX PROTEIN 3"/>
    <property type="match status" value="1"/>
</dbReference>
<feature type="repeat" description="TPR" evidence="3">
    <location>
        <begin position="469"/>
        <end position="502"/>
    </location>
</feature>
<dbReference type="EMBL" id="CAACVG010008029">
    <property type="protein sequence ID" value="VEN48111.1"/>
    <property type="molecule type" value="Genomic_DNA"/>
</dbReference>
<proteinExistence type="predicted"/>
<accession>A0A653CJL2</accession>
<gene>
    <name evidence="4" type="ORF">CALMAC_LOCUS9685</name>
</gene>
<feature type="repeat" description="TPR" evidence="3">
    <location>
        <begin position="835"/>
        <end position="868"/>
    </location>
</feature>
<organism evidence="4 5">
    <name type="scientific">Callosobruchus maculatus</name>
    <name type="common">Southern cowpea weevil</name>
    <name type="synonym">Pulse bruchid</name>
    <dbReference type="NCBI Taxonomy" id="64391"/>
    <lineage>
        <taxon>Eukaryota</taxon>
        <taxon>Metazoa</taxon>
        <taxon>Ecdysozoa</taxon>
        <taxon>Arthropoda</taxon>
        <taxon>Hexapoda</taxon>
        <taxon>Insecta</taxon>
        <taxon>Pterygota</taxon>
        <taxon>Neoptera</taxon>
        <taxon>Endopterygota</taxon>
        <taxon>Coleoptera</taxon>
        <taxon>Polyphaga</taxon>
        <taxon>Cucujiformia</taxon>
        <taxon>Chrysomeloidea</taxon>
        <taxon>Chrysomelidae</taxon>
        <taxon>Bruchinae</taxon>
        <taxon>Bruchini</taxon>
        <taxon>Callosobruchus</taxon>
    </lineage>
</organism>
<keyword evidence="1" id="KW-0677">Repeat</keyword>
<reference evidence="4 5" key="1">
    <citation type="submission" date="2019-01" db="EMBL/GenBank/DDBJ databases">
        <authorList>
            <person name="Sayadi A."/>
        </authorList>
    </citation>
    <scope>NUCLEOTIDE SEQUENCE [LARGE SCALE GENOMIC DNA]</scope>
</reference>
<dbReference type="Pfam" id="PF13432">
    <property type="entry name" value="TPR_16"/>
    <property type="match status" value="1"/>
</dbReference>
<dbReference type="GO" id="GO:0006401">
    <property type="term" value="P:RNA catabolic process"/>
    <property type="evidence" value="ECO:0007669"/>
    <property type="project" value="InterPro"/>
</dbReference>
<evidence type="ECO:0000313" key="4">
    <source>
        <dbReference type="EMBL" id="VEN48111.1"/>
    </source>
</evidence>
<protein>
    <recommendedName>
        <fullName evidence="6">Tetratricopeptide repeat protein 37</fullName>
    </recommendedName>
</protein>
<sequence length="1251" mass="143165">MEDAKAQLKCARLAIKNKDFETSLKISKSILKEDKNNYMALIFLGLSLQEVGQANQAPMAFQKAIELDPSNILAYNGLISYYEKIDSENSKKELVKLYSQVLELESAEKKIIEFCNKLALLSQYTDLTYVIKTIYNIKDKVDDKSTIYEIVANLLTPIKTEISPEILQICEDCLSNLVSSSRVSSTQYSDYLTVLYKQNKYEELIRHAQKMQMLFKDDNIPLVWICKVYNQSYLENKDLAEKYLDLAKTCYKELLKMLPNDAIGLFTYGIILLEEGKLLEAKETLKKVTSIRSGLLHAWIILTHILVRLNLYEEAIHASEMSEKLLKSIKYSNNTLKELLDCSLVELYSRSSNHEDWQKAIELYNKITSDHMKSKYSKYLILAYINLGKTDKAKPLLQRLKDNSLTQFLEAKILIQEEKFRDALLLLETNTPDDSEWWNEIGQVYWKIGEYKKCLVPFLKAAKCDPNNFLTFLYLGNYYQKVDDTDKARRCYEKAFKINPNSLELVTELSSVYRKLKRFDAAQNLLQSLTTGPITKKNSWAYLQLGLGYLEQEDYENSIDKLRYVVRIDGDNVHCWEALADAYFARGSYTSALKCYQKSLELTTTALYPSLQIANIKKILGQYPEAIADFEEVLFKNGLYIPALKGLAETYIRQAVECYKSQRFGTSRDHIQSALNNLTLAVKQSSSYSCLWKLLADSCVFVTKLPEKYCCLVMANALLDGGDDEGKQLAEKDQLFISATRFYCKAINLTENSVLIWHDLASCYLTHALHTKEPEKRSSLLLYAMSAAQHCTSINPTNWQHWNLMGNVAMHQEPPNYSLAQHDYIKAVTADHNCAMAWANLGTLYFLLDDIKLANKAFAQGQRSDPNHVQSWIGQALIAESMGHEEAMDLFRHCTQIAHHQQGSIGYGHWVCQTLLDADPNEVIYAIHNMHAISVACDALTWYTENSPQDSCAWNMLGILRERMQLKEGTLEAFKKAYQLSSKQTRDKARVNYGRILYKTQDYAKAINMFQEVEEASFRSGVGLALALFKDKQYEESYNAYEQALHWLTEEQRNQSELLVALASMAYMFQDANAAKTLLFQSINLKPPSPWGLYATLSLALLHDDKKLAKLVLNELEIFKDKKECLPHYSRLLLYFYIKEEQCERAVTEISKLVHRHPDNAPVWLTLALLLLRMKVRLEAAARCAQAVIALEKRHVDVPKVLTIVSLSNQMLGKRKQAIVAAQKAVHCNPSIPDGWKILHSVQRGECNILC</sequence>
<dbReference type="OrthoDB" id="421075at2759"/>
<dbReference type="SUPFAM" id="SSF48452">
    <property type="entry name" value="TPR-like"/>
    <property type="match status" value="3"/>
</dbReference>
<feature type="repeat" description="TPR" evidence="3">
    <location>
        <begin position="38"/>
        <end position="71"/>
    </location>
</feature>
<dbReference type="PROSITE" id="PS50005">
    <property type="entry name" value="TPR"/>
    <property type="match status" value="6"/>
</dbReference>
<name>A0A653CJL2_CALMS</name>
<evidence type="ECO:0000313" key="5">
    <source>
        <dbReference type="Proteomes" id="UP000410492"/>
    </source>
</evidence>
<dbReference type="Proteomes" id="UP000410492">
    <property type="component" value="Unassembled WGS sequence"/>
</dbReference>
<dbReference type="GO" id="GO:0055087">
    <property type="term" value="C:Ski complex"/>
    <property type="evidence" value="ECO:0007669"/>
    <property type="project" value="InterPro"/>
</dbReference>